<dbReference type="EMBL" id="AQQX01000007">
    <property type="protein sequence ID" value="KGM47873.1"/>
    <property type="molecule type" value="Genomic_DNA"/>
</dbReference>
<evidence type="ECO:0000256" key="1">
    <source>
        <dbReference type="ARBA" id="ARBA00022679"/>
    </source>
</evidence>
<accession>A0A0A0ECU0</accession>
<dbReference type="Gene3D" id="3.40.50.10540">
    <property type="entry name" value="Crotonobetainyl-coa:carnitine coa-transferase, domain 1"/>
    <property type="match status" value="1"/>
</dbReference>
<reference evidence="2 3" key="1">
    <citation type="journal article" date="2015" name="Antonie Van Leeuwenhoek">
        <title>Pseudooceanicola atlanticus gen. nov. sp. nov., isolated from surface seawater of the Atlantic Ocean and reclassification of Oceanicola batsensis, Oceanicola marinus, Oceanicola nitratireducens, Oceanicola nanhaiensis, Oceanicola antarcticus and Oceanicola flagellatus, as Pseudooceanicola batsensis comb. nov., Pseudooceanicola marinus comb. nov., Pseudooceanicola nitratireducens comb. nov., Pseudooceanicola nanhaiensis comb. nov., Pseudooceanicola antarcticus comb. nov., and Pseudooceanicola flagellatus comb. nov.</title>
        <authorList>
            <person name="Lai Q."/>
            <person name="Li G."/>
            <person name="Liu X."/>
            <person name="Du Y."/>
            <person name="Sun F."/>
            <person name="Shao Z."/>
        </authorList>
    </citation>
    <scope>NUCLEOTIDE SEQUENCE [LARGE SCALE GENOMIC DNA]</scope>
    <source>
        <strain evidence="2 3">22II-s11g</strain>
    </source>
</reference>
<name>A0A0A0ECU0_9RHOB</name>
<organism evidence="2 3">
    <name type="scientific">Pseudooceanicola atlanticus</name>
    <dbReference type="NCBI Taxonomy" id="1461694"/>
    <lineage>
        <taxon>Bacteria</taxon>
        <taxon>Pseudomonadati</taxon>
        <taxon>Pseudomonadota</taxon>
        <taxon>Alphaproteobacteria</taxon>
        <taxon>Rhodobacterales</taxon>
        <taxon>Paracoccaceae</taxon>
        <taxon>Pseudooceanicola</taxon>
    </lineage>
</organism>
<evidence type="ECO:0000313" key="2">
    <source>
        <dbReference type="EMBL" id="KGM47873.1"/>
    </source>
</evidence>
<dbReference type="InterPro" id="IPR023606">
    <property type="entry name" value="CoA-Trfase_III_dom_1_sf"/>
</dbReference>
<dbReference type="Proteomes" id="UP000030004">
    <property type="component" value="Unassembled WGS sequence"/>
</dbReference>
<gene>
    <name evidence="2" type="ORF">ATO9_16060</name>
</gene>
<dbReference type="InterPro" id="IPR050509">
    <property type="entry name" value="CoA-transferase_III"/>
</dbReference>
<dbReference type="GO" id="GO:0016740">
    <property type="term" value="F:transferase activity"/>
    <property type="evidence" value="ECO:0007669"/>
    <property type="project" value="UniProtKB-KW"/>
</dbReference>
<evidence type="ECO:0000313" key="3">
    <source>
        <dbReference type="Proteomes" id="UP000030004"/>
    </source>
</evidence>
<dbReference type="PANTHER" id="PTHR48228">
    <property type="entry name" value="SUCCINYL-COA--D-CITRAMALATE COA-TRANSFERASE"/>
    <property type="match status" value="1"/>
</dbReference>
<dbReference type="eggNOG" id="COG1804">
    <property type="taxonomic scope" value="Bacteria"/>
</dbReference>
<proteinExistence type="predicted"/>
<dbReference type="PANTHER" id="PTHR48228:SF6">
    <property type="entry name" value="L-CARNITINE COA-TRANSFERASE"/>
    <property type="match status" value="1"/>
</dbReference>
<dbReference type="SUPFAM" id="SSF89796">
    <property type="entry name" value="CoA-transferase family III (CaiB/BaiF)"/>
    <property type="match status" value="1"/>
</dbReference>
<keyword evidence="1" id="KW-0808">Transferase</keyword>
<comment type="caution">
    <text evidence="2">The sequence shown here is derived from an EMBL/GenBank/DDBJ whole genome shotgun (WGS) entry which is preliminary data.</text>
</comment>
<protein>
    <recommendedName>
        <fullName evidence="4">Acyl-CoA transferase</fullName>
    </recommendedName>
</protein>
<dbReference type="STRING" id="1461694.ATO9_16060"/>
<dbReference type="InterPro" id="IPR003673">
    <property type="entry name" value="CoA-Trfase_fam_III"/>
</dbReference>
<keyword evidence="3" id="KW-1185">Reference proteome</keyword>
<dbReference type="Pfam" id="PF02515">
    <property type="entry name" value="CoA_transf_3"/>
    <property type="match status" value="1"/>
</dbReference>
<evidence type="ECO:0008006" key="4">
    <source>
        <dbReference type="Google" id="ProtNLM"/>
    </source>
</evidence>
<dbReference type="AlphaFoldDB" id="A0A0A0ECU0"/>
<sequence>MDHITVLDLSWVVAGPMIGRNMADFGARVIRVESSKKPEVARLTGPFPEGVRDLNRSGLYENCNAGKDGVTLDLSSAEARDIVKAMAGKVDVLVESFAPGQMDKWGLGYEALSAENPGLIMLSTSLMGQSGPWSALAGFGNIGAAMSGLQVMAGREGADPVGPYGPYTDFVAPRLALPVLMAALEERRSTGKGRRLDVSQAEAGMQFIAEAFAGWSAKGLVPVAHGNRDPQVAPNGCYPCAAPEGETAWVAISVNDDAAWSALCDVVGDDALSDPSFATLEGRKAGEAQIDAVLNAWCRDREAQDVETTLQAKGVAAYVAASPADLAADPQLAAWGHFQNSPRTDGTPAHHEACRFQLSLTPAEVRRAAPEYGRDTRDVLSGFLGMDAAAIDRLAAEGVLT</sequence>
<dbReference type="InterPro" id="IPR044855">
    <property type="entry name" value="CoA-Trfase_III_dom3_sf"/>
</dbReference>
<dbReference type="Gene3D" id="3.30.1540.10">
    <property type="entry name" value="formyl-coa transferase, domain 3"/>
    <property type="match status" value="1"/>
</dbReference>